<comment type="caution">
    <text evidence="1">The sequence shown here is derived from an EMBL/GenBank/DDBJ whole genome shotgun (WGS) entry which is preliminary data.</text>
</comment>
<dbReference type="RefSeq" id="WP_002628492.1">
    <property type="nucleotide sequence ID" value="NZ_ANAH02000004.1"/>
</dbReference>
<proteinExistence type="predicted"/>
<evidence type="ECO:0000313" key="2">
    <source>
        <dbReference type="Proteomes" id="UP000011682"/>
    </source>
</evidence>
<gene>
    <name evidence="1" type="ORF">D187_005512</name>
</gene>
<protein>
    <submittedName>
        <fullName evidence="1">Uncharacterized protein</fullName>
    </submittedName>
</protein>
<dbReference type="OrthoDB" id="5517673at2"/>
<keyword evidence="2" id="KW-1185">Reference proteome</keyword>
<evidence type="ECO:0000313" key="1">
    <source>
        <dbReference type="EMBL" id="EPX64378.1"/>
    </source>
</evidence>
<accession>S9R5W7</accession>
<dbReference type="AlphaFoldDB" id="S9R5W7"/>
<dbReference type="Proteomes" id="UP000011682">
    <property type="component" value="Unassembled WGS sequence"/>
</dbReference>
<name>S9R5W7_CYSF2</name>
<organism evidence="1 2">
    <name type="scientific">Cystobacter fuscus (strain ATCC 25194 / DSM 2262 / NBRC 100088 / M29)</name>
    <dbReference type="NCBI Taxonomy" id="1242864"/>
    <lineage>
        <taxon>Bacteria</taxon>
        <taxon>Pseudomonadati</taxon>
        <taxon>Myxococcota</taxon>
        <taxon>Myxococcia</taxon>
        <taxon>Myxococcales</taxon>
        <taxon>Cystobacterineae</taxon>
        <taxon>Archangiaceae</taxon>
        <taxon>Cystobacter</taxon>
    </lineage>
</organism>
<sequence length="51" mass="5658">MLPGHAGVPDRNEARQHFEAAIATFHQPAYNLTDARLEQLAQPEGTTSSRR</sequence>
<dbReference type="EMBL" id="ANAH02000004">
    <property type="protein sequence ID" value="EPX64378.1"/>
    <property type="molecule type" value="Genomic_DNA"/>
</dbReference>
<reference evidence="1" key="1">
    <citation type="submission" date="2013-05" db="EMBL/GenBank/DDBJ databases">
        <title>Genome assembly of Cystobacter fuscus DSM 2262.</title>
        <authorList>
            <person name="Sharma G."/>
            <person name="Khatri I."/>
            <person name="Kaur C."/>
            <person name="Mayilraj S."/>
            <person name="Subramanian S."/>
        </authorList>
    </citation>
    <scope>NUCLEOTIDE SEQUENCE [LARGE SCALE GENOMIC DNA]</scope>
    <source>
        <strain evidence="1">DSM 2262</strain>
    </source>
</reference>